<name>A0A2T3Z774_TRIA4</name>
<dbReference type="Proteomes" id="UP000240493">
    <property type="component" value="Unassembled WGS sequence"/>
</dbReference>
<feature type="compositionally biased region" description="Basic and acidic residues" evidence="1">
    <location>
        <begin position="19"/>
        <end position="28"/>
    </location>
</feature>
<feature type="compositionally biased region" description="Basic and acidic residues" evidence="1">
    <location>
        <begin position="741"/>
        <end position="755"/>
    </location>
</feature>
<proteinExistence type="predicted"/>
<feature type="compositionally biased region" description="Basic and acidic residues" evidence="1">
    <location>
        <begin position="82"/>
        <end position="103"/>
    </location>
</feature>
<reference evidence="2 3" key="1">
    <citation type="submission" date="2016-07" db="EMBL/GenBank/DDBJ databases">
        <title>Multiple horizontal gene transfer events from other fungi enriched the ability of initially mycotrophic Trichoderma (Ascomycota) to feed on dead plant biomass.</title>
        <authorList>
            <consortium name="DOE Joint Genome Institute"/>
            <person name="Aerts A."/>
            <person name="Atanasova L."/>
            <person name="Chenthamara K."/>
            <person name="Zhang J."/>
            <person name="Grujic M."/>
            <person name="Henrissat B."/>
            <person name="Kuo A."/>
            <person name="Salamov A."/>
            <person name="Lipzen A."/>
            <person name="Labutti K."/>
            <person name="Barry K."/>
            <person name="Miao Y."/>
            <person name="Rahimi M.J."/>
            <person name="Shen Q."/>
            <person name="Grigoriev I.V."/>
            <person name="Kubicek C.P."/>
            <person name="Druzhinina I.S."/>
        </authorList>
    </citation>
    <scope>NUCLEOTIDE SEQUENCE [LARGE SCALE GENOMIC DNA]</scope>
    <source>
        <strain evidence="2 3">CBS 433.97</strain>
    </source>
</reference>
<evidence type="ECO:0000313" key="3">
    <source>
        <dbReference type="Proteomes" id="UP000240493"/>
    </source>
</evidence>
<dbReference type="AlphaFoldDB" id="A0A2T3Z774"/>
<organism evidence="2 3">
    <name type="scientific">Trichoderma asperellum (strain ATCC 204424 / CBS 433.97 / NBRC 101777)</name>
    <dbReference type="NCBI Taxonomy" id="1042311"/>
    <lineage>
        <taxon>Eukaryota</taxon>
        <taxon>Fungi</taxon>
        <taxon>Dikarya</taxon>
        <taxon>Ascomycota</taxon>
        <taxon>Pezizomycotina</taxon>
        <taxon>Sordariomycetes</taxon>
        <taxon>Hypocreomycetidae</taxon>
        <taxon>Hypocreales</taxon>
        <taxon>Hypocreaceae</taxon>
        <taxon>Trichoderma</taxon>
    </lineage>
</organism>
<dbReference type="OrthoDB" id="5428138at2759"/>
<gene>
    <name evidence="2" type="ORF">M441DRAFT_80103</name>
</gene>
<feature type="compositionally biased region" description="Basic and acidic residues" evidence="1">
    <location>
        <begin position="55"/>
        <end position="66"/>
    </location>
</feature>
<feature type="compositionally biased region" description="Basic residues" evidence="1">
    <location>
        <begin position="69"/>
        <end position="78"/>
    </location>
</feature>
<evidence type="ECO:0000313" key="2">
    <source>
        <dbReference type="EMBL" id="PTB40620.1"/>
    </source>
</evidence>
<feature type="region of interest" description="Disordered" evidence="1">
    <location>
        <begin position="727"/>
        <end position="755"/>
    </location>
</feature>
<evidence type="ECO:0000256" key="1">
    <source>
        <dbReference type="SAM" id="MobiDB-lite"/>
    </source>
</evidence>
<accession>A0A2T3Z774</accession>
<feature type="region of interest" description="Disordered" evidence="1">
    <location>
        <begin position="55"/>
        <end position="103"/>
    </location>
</feature>
<sequence>MDSDDEDSSTPISHYGMQESRKRLEEVGFHPSVTPMTPQEIEREAIAYLSGQVERESRKDFYESQKLRLGSKKFKKSNNKNGSKEHGKARDKARDNDRGKGLDKRRIVLTQGPWFNTRKFKNAIKGMESVGHGGNTSGIVAVLQHAHAGPMILDEIFKDGHISAMNLSKASGKVFGLVGSNVKRWDFTAAKYIIDPPSSVMVVMVPKYTVGDIREAEKKYPLMIHPEDWNNERRRLEFEGHPDMYKIRSIEVEHVYFRWARVWRETCQRAAGPYWASECEEIDPRTDEGAIEWWKGNHRAINVMGSLKPLDEMWSANQLEGTSYKPHVMPYTLAMDSLLKLMFELFSARAHIRVLHLHDVPFLDRRVLAIILRGLPHVVMVGVYNCPLIHFGDVIPILDLLHEINTQRRDHNVPEIQDFDFFPHFNQGMPYEYENAATYGVSWSPLPMDIAQRGIYAIILKALMKSKAMGIGLLFSPAHAFIKYLTKIPNTPLGIFGFLDAIYRYLEVKKDDPARSNLKLQAIYDLVKPIRLALNENLADDWPKYYTKRMAKTLLCCSSCGYETLEEFFPAGSKNRLPRHRRICGGCHLQLYLDEECDHWKMQKKRLIDKLCPDWNREAFNEDAPLFEDGAGLIRLKSTETERPLPQFLTFVVDGLLRVSPYYEPLMRDNKIQFDSLAGLPSLQDVAEDSETMQRWYSVVVLALREDVFRRGIHELRNQYRTGNKRKRIPAFGSTRMDGGAPDHQDELQPKKTDDGKKCFYDQKAALKAAQWMVKRKW</sequence>
<keyword evidence="3" id="KW-1185">Reference proteome</keyword>
<protein>
    <submittedName>
        <fullName evidence="2">Uncharacterized protein</fullName>
    </submittedName>
</protein>
<feature type="region of interest" description="Disordered" evidence="1">
    <location>
        <begin position="1"/>
        <end position="40"/>
    </location>
</feature>
<dbReference type="EMBL" id="KZ679262">
    <property type="protein sequence ID" value="PTB40620.1"/>
    <property type="molecule type" value="Genomic_DNA"/>
</dbReference>
<dbReference type="STRING" id="1042311.A0A2T3Z774"/>